<proteinExistence type="predicted"/>
<name>A0A9E7K0I7_9LILI</name>
<feature type="domain" description="SAC" evidence="1">
    <location>
        <begin position="351"/>
        <end position="570"/>
    </location>
</feature>
<organism evidence="2 3">
    <name type="scientific">Musa troglodytarum</name>
    <name type="common">fe'i banana</name>
    <dbReference type="NCBI Taxonomy" id="320322"/>
    <lineage>
        <taxon>Eukaryota</taxon>
        <taxon>Viridiplantae</taxon>
        <taxon>Streptophyta</taxon>
        <taxon>Embryophyta</taxon>
        <taxon>Tracheophyta</taxon>
        <taxon>Spermatophyta</taxon>
        <taxon>Magnoliopsida</taxon>
        <taxon>Liliopsida</taxon>
        <taxon>Zingiberales</taxon>
        <taxon>Musaceae</taxon>
        <taxon>Musa</taxon>
    </lineage>
</organism>
<dbReference type="Proteomes" id="UP001055439">
    <property type="component" value="Chromosome 5"/>
</dbReference>
<gene>
    <name evidence="2" type="ORF">MUK42_19876</name>
</gene>
<dbReference type="GO" id="GO:0043812">
    <property type="term" value="F:phosphatidylinositol-4-phosphate phosphatase activity"/>
    <property type="evidence" value="ECO:0007669"/>
    <property type="project" value="TreeGrafter"/>
</dbReference>
<dbReference type="AlphaFoldDB" id="A0A9E7K0I7"/>
<evidence type="ECO:0000259" key="1">
    <source>
        <dbReference type="PROSITE" id="PS50275"/>
    </source>
</evidence>
<evidence type="ECO:0000313" key="2">
    <source>
        <dbReference type="EMBL" id="URE00109.1"/>
    </source>
</evidence>
<dbReference type="Pfam" id="PF02383">
    <property type="entry name" value="Syja_N"/>
    <property type="match status" value="2"/>
</dbReference>
<dbReference type="PANTHER" id="PTHR45662">
    <property type="entry name" value="PHOSPHATIDYLINOSITIDE PHOSPHATASE SAC1"/>
    <property type="match status" value="1"/>
</dbReference>
<reference evidence="2" key="1">
    <citation type="submission" date="2022-05" db="EMBL/GenBank/DDBJ databases">
        <title>The Musa troglodytarum L. genome provides insights into the mechanism of non-climacteric behaviour and enrichment of carotenoids.</title>
        <authorList>
            <person name="Wang J."/>
        </authorList>
    </citation>
    <scope>NUCLEOTIDE SEQUENCE</scope>
    <source>
        <tissue evidence="2">Leaf</tissue>
    </source>
</reference>
<dbReference type="InterPro" id="IPR002013">
    <property type="entry name" value="SAC_dom"/>
</dbReference>
<dbReference type="OrthoDB" id="405996at2759"/>
<protein>
    <submittedName>
        <fullName evidence="2">SacI domain</fullName>
    </submittedName>
</protein>
<dbReference type="PANTHER" id="PTHR45662:SF2">
    <property type="entry name" value="PHOSPHATIDYLINOSITOL-3-PHOSPHATASE SAC1"/>
    <property type="match status" value="1"/>
</dbReference>
<dbReference type="GO" id="GO:0005783">
    <property type="term" value="C:endoplasmic reticulum"/>
    <property type="evidence" value="ECO:0007669"/>
    <property type="project" value="TreeGrafter"/>
</dbReference>
<dbReference type="EMBL" id="CP097507">
    <property type="protein sequence ID" value="URE00109.1"/>
    <property type="molecule type" value="Genomic_DNA"/>
</dbReference>
<evidence type="ECO:0000313" key="3">
    <source>
        <dbReference type="Proteomes" id="UP001055439"/>
    </source>
</evidence>
<dbReference type="PROSITE" id="PS50275">
    <property type="entry name" value="SAC"/>
    <property type="match status" value="1"/>
</dbReference>
<accession>A0A9E7K0I7</accession>
<keyword evidence="3" id="KW-1185">Reference proteome</keyword>
<sequence>MDPFKVNHFPSRYDPVRHAERYPVPTCVLFTFVRPPRRSHVPLKRTAALRSGRSHSRFAGRPHRETRTFRSLHLRLSRPYLCSFPFPRLLLSSPRRPHCRLVKPSSLALEVTNDQEPSIFISSSLTFKFFWAYPVMNDTNKGTPEKKLYTRLRLWQFPDKYVLEPIDGTAESFLSISRFDGSINLIDMNISGQILMWKPDENSDGGNRSQLSEEAQLDINYIKGSVWYDLGYNIEMASFSSHGLTYPVLGLCQSLAGPTRAGHTDTWYTGKGAYLLVITERESIGSYLGHAIYRVSGMQILPCNHSLNNSSAEQKTMEAEFSVLLNAAEGTSGLYFSYDVNLTLWVVIENGTRMWRRGADMEGYVANFVESEQILQSNGFTASFVQVRGSMPFLWEQIVDLTYKPKFEIVRAEEASRVAERHFLDLSNKYGSVLAVDLVNKHGSEGRLSERFANAMQTIRNDDIRYVHFDFHQICGHIHFERLSLLYNQIEDYLNKHGYFLLNEKGEKVSGQTGVVRTNCIDCLDRTNVTQSMIARKALESQLKQIGIFGSDDSIIWANHGDHISIQYSGTPALKGDFVRYGKRTVQGILKDGWNAMARYYLNNFVDGTKQDAIDLLQGHYIVSLSRDMSSPTKAGALETYASFRLALALVLTGLMFALMSLRQVKEGEEKDFVQERLEHIH</sequence>
<dbReference type="GO" id="GO:0046856">
    <property type="term" value="P:phosphatidylinositol dephosphorylation"/>
    <property type="evidence" value="ECO:0007669"/>
    <property type="project" value="TreeGrafter"/>
</dbReference>
<feature type="non-terminal residue" evidence="2">
    <location>
        <position position="682"/>
    </location>
</feature>